<proteinExistence type="predicted"/>
<accession>A0ABP5PQE1</accession>
<evidence type="ECO:0000313" key="2">
    <source>
        <dbReference type="EMBL" id="GAA2212988.1"/>
    </source>
</evidence>
<feature type="compositionally biased region" description="Basic and acidic residues" evidence="1">
    <location>
        <begin position="70"/>
        <end position="80"/>
    </location>
</feature>
<sequence length="100" mass="10497">MDTEGIVGGVAFVSVGVGHAGVRVQHKSWTPEGSRSPSKPAHATHNALPRNEAPPRTKAPTPVGAAALVRDPHRPGDHMGPRPRIPHEVTGSDSDVARPR</sequence>
<feature type="region of interest" description="Disordered" evidence="1">
    <location>
        <begin position="24"/>
        <end position="100"/>
    </location>
</feature>
<keyword evidence="3" id="KW-1185">Reference proteome</keyword>
<protein>
    <submittedName>
        <fullName evidence="2">Uncharacterized protein</fullName>
    </submittedName>
</protein>
<dbReference type="EMBL" id="BAAAQX010000030">
    <property type="protein sequence ID" value="GAA2212988.1"/>
    <property type="molecule type" value="Genomic_DNA"/>
</dbReference>
<gene>
    <name evidence="2" type="ORF">GCM10009850_084500</name>
</gene>
<evidence type="ECO:0000313" key="3">
    <source>
        <dbReference type="Proteomes" id="UP001499843"/>
    </source>
</evidence>
<organism evidence="2 3">
    <name type="scientific">Nonomuraea monospora</name>
    <dbReference type="NCBI Taxonomy" id="568818"/>
    <lineage>
        <taxon>Bacteria</taxon>
        <taxon>Bacillati</taxon>
        <taxon>Actinomycetota</taxon>
        <taxon>Actinomycetes</taxon>
        <taxon>Streptosporangiales</taxon>
        <taxon>Streptosporangiaceae</taxon>
        <taxon>Nonomuraea</taxon>
    </lineage>
</organism>
<name>A0ABP5PQE1_9ACTN</name>
<dbReference type="Proteomes" id="UP001499843">
    <property type="component" value="Unassembled WGS sequence"/>
</dbReference>
<evidence type="ECO:0000256" key="1">
    <source>
        <dbReference type="SAM" id="MobiDB-lite"/>
    </source>
</evidence>
<reference evidence="3" key="1">
    <citation type="journal article" date="2019" name="Int. J. Syst. Evol. Microbiol.">
        <title>The Global Catalogue of Microorganisms (GCM) 10K type strain sequencing project: providing services to taxonomists for standard genome sequencing and annotation.</title>
        <authorList>
            <consortium name="The Broad Institute Genomics Platform"/>
            <consortium name="The Broad Institute Genome Sequencing Center for Infectious Disease"/>
            <person name="Wu L."/>
            <person name="Ma J."/>
        </authorList>
    </citation>
    <scope>NUCLEOTIDE SEQUENCE [LARGE SCALE GENOMIC DNA]</scope>
    <source>
        <strain evidence="3">JCM 16114</strain>
    </source>
</reference>
<feature type="compositionally biased region" description="Polar residues" evidence="1">
    <location>
        <begin position="27"/>
        <end position="37"/>
    </location>
</feature>
<comment type="caution">
    <text evidence="2">The sequence shown here is derived from an EMBL/GenBank/DDBJ whole genome shotgun (WGS) entry which is preliminary data.</text>
</comment>